<feature type="domain" description="N-acetyltransferase" evidence="1">
    <location>
        <begin position="8"/>
        <end position="140"/>
    </location>
</feature>
<accession>A0ABW1XP53</accession>
<dbReference type="EMBL" id="JBHSUS010000001">
    <property type="protein sequence ID" value="MFC6441521.1"/>
    <property type="molecule type" value="Genomic_DNA"/>
</dbReference>
<gene>
    <name evidence="2" type="ORF">ACFP85_15315</name>
</gene>
<dbReference type="RefSeq" id="WP_131257720.1">
    <property type="nucleotide sequence ID" value="NZ_JBHSUS010000001.1"/>
</dbReference>
<dbReference type="InterPro" id="IPR000182">
    <property type="entry name" value="GNAT_dom"/>
</dbReference>
<dbReference type="CDD" id="cd04301">
    <property type="entry name" value="NAT_SF"/>
    <property type="match status" value="1"/>
</dbReference>
<dbReference type="Gene3D" id="3.40.630.30">
    <property type="match status" value="1"/>
</dbReference>
<comment type="caution">
    <text evidence="2">The sequence shown here is derived from an EMBL/GenBank/DDBJ whole genome shotgun (WGS) entry which is preliminary data.</text>
</comment>
<reference evidence="3" key="1">
    <citation type="journal article" date="2019" name="Int. J. Syst. Evol. Microbiol.">
        <title>The Global Catalogue of Microorganisms (GCM) 10K type strain sequencing project: providing services to taxonomists for standard genome sequencing and annotation.</title>
        <authorList>
            <consortium name="The Broad Institute Genomics Platform"/>
            <consortium name="The Broad Institute Genome Sequencing Center for Infectious Disease"/>
            <person name="Wu L."/>
            <person name="Ma J."/>
        </authorList>
    </citation>
    <scope>NUCLEOTIDE SEQUENCE [LARGE SCALE GENOMIC DNA]</scope>
    <source>
        <strain evidence="3">CGMCC 1.16031</strain>
    </source>
</reference>
<proteinExistence type="predicted"/>
<dbReference type="PROSITE" id="PS51186">
    <property type="entry name" value="GNAT"/>
    <property type="match status" value="1"/>
</dbReference>
<dbReference type="Pfam" id="PF13673">
    <property type="entry name" value="Acetyltransf_10"/>
    <property type="match status" value="1"/>
</dbReference>
<evidence type="ECO:0000313" key="2">
    <source>
        <dbReference type="EMBL" id="MFC6441521.1"/>
    </source>
</evidence>
<sequence>MSQGSHQLKIRSIRAEQTLPLRQQVLWPDMPVSSSVLPDDHAALHLGGYWDEQLVCVASVFDDKGARLRKFATHPDFQGRGIGSAMLTHIIATLNQQGASRFWCDARLSAQTLYQKFELQPYGEPFVKQGVMFIRMQRFL</sequence>
<evidence type="ECO:0000313" key="3">
    <source>
        <dbReference type="Proteomes" id="UP001596364"/>
    </source>
</evidence>
<organism evidence="2 3">
    <name type="scientific">Pseudobowmanella zhangzhouensis</name>
    <dbReference type="NCBI Taxonomy" id="1537679"/>
    <lineage>
        <taxon>Bacteria</taxon>
        <taxon>Pseudomonadati</taxon>
        <taxon>Pseudomonadota</taxon>
        <taxon>Gammaproteobacteria</taxon>
        <taxon>Alteromonadales</taxon>
        <taxon>Alteromonadaceae</taxon>
    </lineage>
</organism>
<protein>
    <submittedName>
        <fullName evidence="2">GNAT family N-acetyltransferase</fullName>
    </submittedName>
</protein>
<dbReference type="Proteomes" id="UP001596364">
    <property type="component" value="Unassembled WGS sequence"/>
</dbReference>
<evidence type="ECO:0000259" key="1">
    <source>
        <dbReference type="PROSITE" id="PS51186"/>
    </source>
</evidence>
<keyword evidence="3" id="KW-1185">Reference proteome</keyword>
<dbReference type="InterPro" id="IPR016181">
    <property type="entry name" value="Acyl_CoA_acyltransferase"/>
</dbReference>
<name>A0ABW1XP53_9ALTE</name>
<dbReference type="SUPFAM" id="SSF55729">
    <property type="entry name" value="Acyl-CoA N-acyltransferases (Nat)"/>
    <property type="match status" value="1"/>
</dbReference>